<comment type="caution">
    <text evidence="1">The sequence shown here is derived from an EMBL/GenBank/DDBJ whole genome shotgun (WGS) entry which is preliminary data.</text>
</comment>
<proteinExistence type="predicted"/>
<reference evidence="1 2" key="1">
    <citation type="submission" date="2020-08" db="EMBL/GenBank/DDBJ databases">
        <title>Genomic Encyclopedia of Type Strains, Phase IV (KMG-IV): sequencing the most valuable type-strain genomes for metagenomic binning, comparative biology and taxonomic classification.</title>
        <authorList>
            <person name="Goeker M."/>
        </authorList>
    </citation>
    <scope>NUCLEOTIDE SEQUENCE [LARGE SCALE GENOMIC DNA]</scope>
    <source>
        <strain evidence="1 2">DSM 23240</strain>
    </source>
</reference>
<accession>A0A840RS26</accession>
<name>A0A840RS26_9BURK</name>
<dbReference type="AlphaFoldDB" id="A0A840RS26"/>
<gene>
    <name evidence="1" type="ORF">HNR39_001794</name>
</gene>
<dbReference type="EMBL" id="JACHHQ010000003">
    <property type="protein sequence ID" value="MBB5199962.1"/>
    <property type="molecule type" value="Genomic_DNA"/>
</dbReference>
<protein>
    <submittedName>
        <fullName evidence="1">Tfp pilus tip-associated adhesin PilY1</fullName>
    </submittedName>
</protein>
<evidence type="ECO:0000313" key="1">
    <source>
        <dbReference type="EMBL" id="MBB5199962.1"/>
    </source>
</evidence>
<organism evidence="1 2">
    <name type="scientific">Glaciimonas immobilis</name>
    <dbReference type="NCBI Taxonomy" id="728004"/>
    <lineage>
        <taxon>Bacteria</taxon>
        <taxon>Pseudomonadati</taxon>
        <taxon>Pseudomonadota</taxon>
        <taxon>Betaproteobacteria</taxon>
        <taxon>Burkholderiales</taxon>
        <taxon>Oxalobacteraceae</taxon>
        <taxon>Glaciimonas</taxon>
    </lineage>
</organism>
<keyword evidence="2" id="KW-1185">Reference proteome</keyword>
<dbReference type="RefSeq" id="WP_209216769.1">
    <property type="nucleotide sequence ID" value="NZ_JAAOZT010000009.1"/>
</dbReference>
<sequence length="77" mass="8239">MSSSDVVPAACNSSLPQELFTVAVGNIDGLQGQPITQVYAGDLQGNLWAIDVFNTDATKWTVRLLFQARDALGISNQ</sequence>
<evidence type="ECO:0000313" key="2">
    <source>
        <dbReference type="Proteomes" id="UP000571084"/>
    </source>
</evidence>
<dbReference type="Proteomes" id="UP000571084">
    <property type="component" value="Unassembled WGS sequence"/>
</dbReference>